<gene>
    <name evidence="1" type="ORF">XCR1_160009</name>
</gene>
<comment type="caution">
    <text evidence="1">The sequence shown here is derived from an EMBL/GenBank/DDBJ whole genome shotgun (WGS) entry which is preliminary data.</text>
</comment>
<dbReference type="OrthoDB" id="9774685at2"/>
<sequence>MAPNFGHRHGGDILTLQELNITLSHSRPRISNENACVELLFRTLNIFRRGRKKGSTHWKKPGTGRIDSRIITTRNIAIV</sequence>
<accession>W1IUP6</accession>
<organism evidence="1 2">
    <name type="scientific">Xenorhabdus cabanillasii JM26</name>
    <dbReference type="NCBI Taxonomy" id="1427517"/>
    <lineage>
        <taxon>Bacteria</taxon>
        <taxon>Pseudomonadati</taxon>
        <taxon>Pseudomonadota</taxon>
        <taxon>Gammaproteobacteria</taxon>
        <taxon>Enterobacterales</taxon>
        <taxon>Morganellaceae</taxon>
        <taxon>Xenorhabdus</taxon>
    </lineage>
</organism>
<dbReference type="Proteomes" id="UP000019197">
    <property type="component" value="Unassembled WGS sequence"/>
</dbReference>
<evidence type="ECO:0000313" key="2">
    <source>
        <dbReference type="Proteomes" id="UP000019197"/>
    </source>
</evidence>
<protein>
    <submittedName>
        <fullName evidence="1">Uncharacterized protein</fullName>
    </submittedName>
</protein>
<reference evidence="1 2" key="1">
    <citation type="submission" date="2013-11" db="EMBL/GenBank/DDBJ databases">
        <title>Draft genome sequence and annotation of the entomopathogenic bacterium, Xenorhabdus cabanillasi strain JM26.</title>
        <authorList>
            <person name="Gualtieri M."/>
            <person name="Ogier J.C."/>
            <person name="Pages S."/>
            <person name="Givaudan A."/>
            <person name="Gaudriault S."/>
        </authorList>
    </citation>
    <scope>NUCLEOTIDE SEQUENCE [LARGE SCALE GENOMIC DNA]</scope>
    <source>
        <strain evidence="1 2">JM26</strain>
    </source>
</reference>
<dbReference type="AlphaFoldDB" id="W1IUP6"/>
<dbReference type="EMBL" id="CBXE010000068">
    <property type="protein sequence ID" value="CDL81558.1"/>
    <property type="molecule type" value="Genomic_DNA"/>
</dbReference>
<name>W1IUP6_9GAMM</name>
<proteinExistence type="predicted"/>
<evidence type="ECO:0000313" key="1">
    <source>
        <dbReference type="EMBL" id="CDL81558.1"/>
    </source>
</evidence>